<dbReference type="Gene3D" id="3.40.50.720">
    <property type="entry name" value="NAD(P)-binding Rossmann-like Domain"/>
    <property type="match status" value="2"/>
</dbReference>
<dbReference type="EMBL" id="JACBZF010000001">
    <property type="protein sequence ID" value="NYH93780.1"/>
    <property type="molecule type" value="Genomic_DNA"/>
</dbReference>
<dbReference type="RefSeq" id="WP_179405755.1">
    <property type="nucleotide sequence ID" value="NZ_BMGF01000001.1"/>
</dbReference>
<dbReference type="Pfam" id="PF02826">
    <property type="entry name" value="2-Hacid_dh_C"/>
    <property type="match status" value="1"/>
</dbReference>
<reference evidence="4 5" key="1">
    <citation type="submission" date="2020-07" db="EMBL/GenBank/DDBJ databases">
        <title>Genomic Encyclopedia of Type Strains, Phase IV (KMG-IV): sequencing the most valuable type-strain genomes for metagenomic binning, comparative biology and taxonomic classification.</title>
        <authorList>
            <person name="Goeker M."/>
        </authorList>
    </citation>
    <scope>NUCLEOTIDE SEQUENCE [LARGE SCALE GENOMIC DNA]</scope>
    <source>
        <strain evidence="4 5">DSM 29043</strain>
    </source>
</reference>
<dbReference type="InterPro" id="IPR006140">
    <property type="entry name" value="D-isomer_DH_NAD-bd"/>
</dbReference>
<keyword evidence="2" id="KW-0520">NAD</keyword>
<evidence type="ECO:0000313" key="5">
    <source>
        <dbReference type="Proteomes" id="UP000522081"/>
    </source>
</evidence>
<dbReference type="GO" id="GO:0016491">
    <property type="term" value="F:oxidoreductase activity"/>
    <property type="evidence" value="ECO:0007669"/>
    <property type="project" value="UniProtKB-KW"/>
</dbReference>
<dbReference type="PANTHER" id="PTHR43333:SF1">
    <property type="entry name" value="D-ISOMER SPECIFIC 2-HYDROXYACID DEHYDROGENASE NAD-BINDING DOMAIN-CONTAINING PROTEIN"/>
    <property type="match status" value="1"/>
</dbReference>
<feature type="domain" description="D-isomer specific 2-hydroxyacid dehydrogenase NAD-binding" evidence="3">
    <location>
        <begin position="133"/>
        <end position="292"/>
    </location>
</feature>
<sequence>MDQERPILFTFEETWRRLAEHKPQLREDLRPALFDPSGVTAPALLDPQGPPVIGLLHTDGYLGGHAGEFLDRCASLPNLVWLQSGSAGLDDPRFAEIARNGATITRNDAQASSIAEVIVGRVLDRFQNGAARRHANWERNWMQRSFSEIKGSRWVIVGHGAIGGELAQRVRAFGGHVTGIRRSPGGPKNHADEILPPGKLEGALRSADVVVLLLPLKDDTEGFADAAFFGRMKQGSTLCNFGRGGLVVEKDLLEALEAGRPDFAILDVFGTEPLPADSPLWTHPQVDVSPHNSGMGDGLAGRTDAVFLENLAAWQEGRALRLVAGRDLF</sequence>
<evidence type="ECO:0000256" key="2">
    <source>
        <dbReference type="ARBA" id="ARBA00023027"/>
    </source>
</evidence>
<proteinExistence type="predicted"/>
<dbReference type="SUPFAM" id="SSF51735">
    <property type="entry name" value="NAD(P)-binding Rossmann-fold domains"/>
    <property type="match status" value="1"/>
</dbReference>
<name>A0A7Y9XUS9_9SPHN</name>
<evidence type="ECO:0000256" key="1">
    <source>
        <dbReference type="ARBA" id="ARBA00023002"/>
    </source>
</evidence>
<dbReference type="InterPro" id="IPR036291">
    <property type="entry name" value="NAD(P)-bd_dom_sf"/>
</dbReference>
<protein>
    <submittedName>
        <fullName evidence="4">Phosphoglycerate dehydrogenase-like enzyme</fullName>
    </submittedName>
</protein>
<accession>A0A7Y9XUS9</accession>
<keyword evidence="5" id="KW-1185">Reference proteome</keyword>
<keyword evidence="1" id="KW-0560">Oxidoreductase</keyword>
<evidence type="ECO:0000313" key="4">
    <source>
        <dbReference type="EMBL" id="NYH93780.1"/>
    </source>
</evidence>
<dbReference type="GO" id="GO:0051287">
    <property type="term" value="F:NAD binding"/>
    <property type="evidence" value="ECO:0007669"/>
    <property type="project" value="InterPro"/>
</dbReference>
<evidence type="ECO:0000259" key="3">
    <source>
        <dbReference type="Pfam" id="PF02826"/>
    </source>
</evidence>
<dbReference type="AlphaFoldDB" id="A0A7Y9XUS9"/>
<dbReference type="PANTHER" id="PTHR43333">
    <property type="entry name" value="2-HACID_DH_C DOMAIN-CONTAINING PROTEIN"/>
    <property type="match status" value="1"/>
</dbReference>
<comment type="caution">
    <text evidence="4">The sequence shown here is derived from an EMBL/GenBank/DDBJ whole genome shotgun (WGS) entry which is preliminary data.</text>
</comment>
<organism evidence="4 5">
    <name type="scientific">Novosphingobium marinum</name>
    <dbReference type="NCBI Taxonomy" id="1514948"/>
    <lineage>
        <taxon>Bacteria</taxon>
        <taxon>Pseudomonadati</taxon>
        <taxon>Pseudomonadota</taxon>
        <taxon>Alphaproteobacteria</taxon>
        <taxon>Sphingomonadales</taxon>
        <taxon>Sphingomonadaceae</taxon>
        <taxon>Novosphingobium</taxon>
    </lineage>
</organism>
<dbReference type="Proteomes" id="UP000522081">
    <property type="component" value="Unassembled WGS sequence"/>
</dbReference>
<gene>
    <name evidence="4" type="ORF">FHS75_000085</name>
</gene>